<dbReference type="PANTHER" id="PTHR22950:SF458">
    <property type="entry name" value="SODIUM-COUPLED NEUTRAL AMINO ACID TRANSPORTER 11-RELATED"/>
    <property type="match status" value="1"/>
</dbReference>
<evidence type="ECO:0000313" key="12">
    <source>
        <dbReference type="Proteomes" id="UP000015354"/>
    </source>
</evidence>
<feature type="transmembrane region" description="Helical" evidence="9">
    <location>
        <begin position="547"/>
        <end position="566"/>
    </location>
</feature>
<proteinExistence type="inferred from homology"/>
<gene>
    <name evidence="11" type="ORF">STCU_09870</name>
</gene>
<feature type="transmembrane region" description="Helical" evidence="9">
    <location>
        <begin position="276"/>
        <end position="296"/>
    </location>
</feature>
<feature type="transmembrane region" description="Helical" evidence="9">
    <location>
        <begin position="572"/>
        <end position="589"/>
    </location>
</feature>
<dbReference type="GO" id="GO:0015179">
    <property type="term" value="F:L-amino acid transmembrane transporter activity"/>
    <property type="evidence" value="ECO:0007669"/>
    <property type="project" value="TreeGrafter"/>
</dbReference>
<feature type="transmembrane region" description="Helical" evidence="9">
    <location>
        <begin position="610"/>
        <end position="633"/>
    </location>
</feature>
<organism evidence="11 12">
    <name type="scientific">Strigomonas culicis</name>
    <dbReference type="NCBI Taxonomy" id="28005"/>
    <lineage>
        <taxon>Eukaryota</taxon>
        <taxon>Discoba</taxon>
        <taxon>Euglenozoa</taxon>
        <taxon>Kinetoplastea</taxon>
        <taxon>Metakinetoplastina</taxon>
        <taxon>Trypanosomatida</taxon>
        <taxon>Trypanosomatidae</taxon>
        <taxon>Strigomonadinae</taxon>
        <taxon>Strigomonas</taxon>
    </lineage>
</organism>
<keyword evidence="5" id="KW-0029">Amino-acid transport</keyword>
<comment type="similarity">
    <text evidence="2">Belongs to the amino acid/polyamine transporter 2 family.</text>
</comment>
<keyword evidence="12" id="KW-1185">Reference proteome</keyword>
<keyword evidence="4 9" id="KW-0812">Transmembrane</keyword>
<dbReference type="GO" id="GO:0016020">
    <property type="term" value="C:membrane"/>
    <property type="evidence" value="ECO:0007669"/>
    <property type="project" value="UniProtKB-SubCell"/>
</dbReference>
<evidence type="ECO:0000256" key="9">
    <source>
        <dbReference type="SAM" id="Phobius"/>
    </source>
</evidence>
<dbReference type="AlphaFoldDB" id="S9UVQ0"/>
<comment type="subcellular location">
    <subcellularLocation>
        <location evidence="1">Membrane</location>
        <topology evidence="1">Multi-pass membrane protein</topology>
    </subcellularLocation>
</comment>
<dbReference type="Pfam" id="PF01490">
    <property type="entry name" value="Aa_trans"/>
    <property type="match status" value="1"/>
</dbReference>
<feature type="transmembrane region" description="Helical" evidence="9">
    <location>
        <begin position="393"/>
        <end position="412"/>
    </location>
</feature>
<evidence type="ECO:0000256" key="1">
    <source>
        <dbReference type="ARBA" id="ARBA00004141"/>
    </source>
</evidence>
<sequence>MDGSHLSDTYAHPNVQPVASLRQQFFGSPTSQDASAVNRETTPAPPEAHADAALEDSVTAVESGTGLSAARQYFGRPTAAEPPVAVEEPGSVQVHPLRFADDSPPSTPRAAQAAEPPLERQWTATDVRDDEAAVNDPANRPPPMSADDWQEARWASYNSIRGPTVRDFWKETTEAIVPTAITSLLDTSIGAVSSGASHIVPANVRAAASATSHAISHGADKVSDAIEAMPLVIMKIIPDQVLSQEHKKLFFADFSNTMRSFFHTNVLSMPFVLREAGLVGGILLMLFVACTSEYATEAYFGAKNQMRDADKVVLYGDVPRMIWGDWFPMLNMFYGVSHLIGFLAFTSSNSKVLLAALGLTGGGATAVSLIVPSVIALPLVFVKRERHQQPLAIISNMLVLTSVVMMFVYFPYGKNTEIPLWPSSPSNFFTALGVTVYAFTGIGSCIPIERSMPPQRYVVLLRVAIGVTFTLLLAFGVCGYVSYGTSTCSVMTVSLQTGRMKTAVSSVLFIASLAIIPQQTFPLCELCDRRLLGYRRVTRYWEWQPNVMRVCMLIACAFAAWVVPYYGLMLSISGAFGCGIIGIVVPAALDYIRRRRWGLCEGRHLYWWEYVIVFGLGGYGCAVVVIGISFGLYNLWITIQTNTTTGC</sequence>
<feature type="domain" description="Amino acid transporter transmembrane" evidence="10">
    <location>
        <begin position="257"/>
        <end position="593"/>
    </location>
</feature>
<evidence type="ECO:0000256" key="4">
    <source>
        <dbReference type="ARBA" id="ARBA00022692"/>
    </source>
</evidence>
<evidence type="ECO:0000259" key="10">
    <source>
        <dbReference type="Pfam" id="PF01490"/>
    </source>
</evidence>
<feature type="region of interest" description="Disordered" evidence="8">
    <location>
        <begin position="96"/>
        <end position="149"/>
    </location>
</feature>
<feature type="transmembrane region" description="Helical" evidence="9">
    <location>
        <begin position="428"/>
        <end position="448"/>
    </location>
</feature>
<feature type="transmembrane region" description="Helical" evidence="9">
    <location>
        <begin position="503"/>
        <end position="526"/>
    </location>
</feature>
<evidence type="ECO:0000256" key="5">
    <source>
        <dbReference type="ARBA" id="ARBA00022970"/>
    </source>
</evidence>
<evidence type="ECO:0000256" key="7">
    <source>
        <dbReference type="ARBA" id="ARBA00023136"/>
    </source>
</evidence>
<accession>S9UVQ0</accession>
<dbReference type="InterPro" id="IPR013057">
    <property type="entry name" value="AA_transpt_TM"/>
</dbReference>
<feature type="transmembrane region" description="Helical" evidence="9">
    <location>
        <begin position="352"/>
        <end position="381"/>
    </location>
</feature>
<evidence type="ECO:0000256" key="3">
    <source>
        <dbReference type="ARBA" id="ARBA00022448"/>
    </source>
</evidence>
<dbReference type="EMBL" id="ATMH01009870">
    <property type="protein sequence ID" value="EPY18576.1"/>
    <property type="molecule type" value="Genomic_DNA"/>
</dbReference>
<comment type="caution">
    <text evidence="11">The sequence shown here is derived from an EMBL/GenBank/DDBJ whole genome shotgun (WGS) entry which is preliminary data.</text>
</comment>
<dbReference type="PANTHER" id="PTHR22950">
    <property type="entry name" value="AMINO ACID TRANSPORTER"/>
    <property type="match status" value="1"/>
</dbReference>
<name>S9UVQ0_9TRYP</name>
<evidence type="ECO:0000256" key="6">
    <source>
        <dbReference type="ARBA" id="ARBA00022989"/>
    </source>
</evidence>
<keyword evidence="3" id="KW-0813">Transport</keyword>
<feature type="transmembrane region" description="Helical" evidence="9">
    <location>
        <begin position="326"/>
        <end position="346"/>
    </location>
</feature>
<evidence type="ECO:0000256" key="2">
    <source>
        <dbReference type="ARBA" id="ARBA00008066"/>
    </source>
</evidence>
<reference evidence="11 12" key="1">
    <citation type="journal article" date="2013" name="PLoS ONE">
        <title>Predicting the Proteins of Angomonas deanei, Strigomonas culicis and Their Respective Endosymbionts Reveals New Aspects of the Trypanosomatidae Family.</title>
        <authorList>
            <person name="Motta M.C."/>
            <person name="Martins A.C."/>
            <person name="de Souza S.S."/>
            <person name="Catta-Preta C.M."/>
            <person name="Silva R."/>
            <person name="Klein C.C."/>
            <person name="de Almeida L.G."/>
            <person name="de Lima Cunha O."/>
            <person name="Ciapina L.P."/>
            <person name="Brocchi M."/>
            <person name="Colabardini A.C."/>
            <person name="de Araujo Lima B."/>
            <person name="Machado C.R."/>
            <person name="de Almeida Soares C.M."/>
            <person name="Probst C.M."/>
            <person name="de Menezes C.B."/>
            <person name="Thompson C.E."/>
            <person name="Bartholomeu D.C."/>
            <person name="Gradia D.F."/>
            <person name="Pavoni D.P."/>
            <person name="Grisard E.C."/>
            <person name="Fantinatti-Garboggini F."/>
            <person name="Marchini F.K."/>
            <person name="Rodrigues-Luiz G.F."/>
            <person name="Wagner G."/>
            <person name="Goldman G.H."/>
            <person name="Fietto J.L."/>
            <person name="Elias M.C."/>
            <person name="Goldman M.H."/>
            <person name="Sagot M.F."/>
            <person name="Pereira M."/>
            <person name="Stoco P.H."/>
            <person name="de Mendonca-Neto R.P."/>
            <person name="Teixeira S.M."/>
            <person name="Maciel T.E."/>
            <person name="de Oliveira Mendes T.A."/>
            <person name="Urmenyi T.P."/>
            <person name="de Souza W."/>
            <person name="Schenkman S."/>
            <person name="de Vasconcelos A.T."/>
        </authorList>
    </citation>
    <scope>NUCLEOTIDE SEQUENCE [LARGE SCALE GENOMIC DNA]</scope>
</reference>
<keyword evidence="7 9" id="KW-0472">Membrane</keyword>
<feature type="region of interest" description="Disordered" evidence="8">
    <location>
        <begin position="23"/>
        <end position="51"/>
    </location>
</feature>
<evidence type="ECO:0000256" key="8">
    <source>
        <dbReference type="SAM" id="MobiDB-lite"/>
    </source>
</evidence>
<evidence type="ECO:0000313" key="11">
    <source>
        <dbReference type="EMBL" id="EPY18576.1"/>
    </source>
</evidence>
<dbReference type="OrthoDB" id="40134at2759"/>
<keyword evidence="6 9" id="KW-1133">Transmembrane helix</keyword>
<protein>
    <submittedName>
        <fullName evidence="11">Solute carrier family 36 (Proton-coupled amino acid transporter)</fullName>
    </submittedName>
</protein>
<feature type="compositionally biased region" description="Polar residues" evidence="8">
    <location>
        <begin position="23"/>
        <end position="41"/>
    </location>
</feature>
<dbReference type="Proteomes" id="UP000015354">
    <property type="component" value="Unassembled WGS sequence"/>
</dbReference>
<feature type="transmembrane region" description="Helical" evidence="9">
    <location>
        <begin position="460"/>
        <end position="483"/>
    </location>
</feature>